<gene>
    <name evidence="2" type="ORF">Esi_0586_0014</name>
</gene>
<dbReference type="InParanoid" id="D7G4Y5"/>
<feature type="region of interest" description="Disordered" evidence="1">
    <location>
        <begin position="53"/>
        <end position="139"/>
    </location>
</feature>
<evidence type="ECO:0000313" key="3">
    <source>
        <dbReference type="Proteomes" id="UP000002630"/>
    </source>
</evidence>
<evidence type="ECO:0000313" key="2">
    <source>
        <dbReference type="EMBL" id="CBJ33748.1"/>
    </source>
</evidence>
<protein>
    <submittedName>
        <fullName evidence="2">Uncharacterized protein</fullName>
    </submittedName>
</protein>
<organism evidence="2 3">
    <name type="scientific">Ectocarpus siliculosus</name>
    <name type="common">Brown alga</name>
    <name type="synonym">Conferva siliculosa</name>
    <dbReference type="NCBI Taxonomy" id="2880"/>
    <lineage>
        <taxon>Eukaryota</taxon>
        <taxon>Sar</taxon>
        <taxon>Stramenopiles</taxon>
        <taxon>Ochrophyta</taxon>
        <taxon>PX clade</taxon>
        <taxon>Phaeophyceae</taxon>
        <taxon>Ectocarpales</taxon>
        <taxon>Ectocarpaceae</taxon>
        <taxon>Ectocarpus</taxon>
    </lineage>
</organism>
<sequence>MTLTKGPLELRAGFSLLVSPAWLWMTVRWLEDGVACLNACVELSTLLIQTARRAPGAGSEGQGHCGRAQPPIPRDPRGRRPRPLQNPPLLEVLQPQAEEELGVGRGFQTRRRSHRISNRKNGGEPKNAAGPKKTCSNQL</sequence>
<feature type="compositionally biased region" description="Basic residues" evidence="1">
    <location>
        <begin position="108"/>
        <end position="118"/>
    </location>
</feature>
<evidence type="ECO:0000256" key="1">
    <source>
        <dbReference type="SAM" id="MobiDB-lite"/>
    </source>
</evidence>
<accession>D7G4Y5</accession>
<dbReference type="EMBL" id="FN649760">
    <property type="protein sequence ID" value="CBJ33748.1"/>
    <property type="molecule type" value="Genomic_DNA"/>
</dbReference>
<name>D7G4Y5_ECTSI</name>
<dbReference type="OrthoDB" id="5567124at2759"/>
<reference evidence="2 3" key="1">
    <citation type="journal article" date="2010" name="Nature">
        <title>The Ectocarpus genome and the independent evolution of multicellularity in brown algae.</title>
        <authorList>
            <person name="Cock J.M."/>
            <person name="Sterck L."/>
            <person name="Rouze P."/>
            <person name="Scornet D."/>
            <person name="Allen A.E."/>
            <person name="Amoutzias G."/>
            <person name="Anthouard V."/>
            <person name="Artiguenave F."/>
            <person name="Aury J.M."/>
            <person name="Badger J.H."/>
            <person name="Beszteri B."/>
            <person name="Billiau K."/>
            <person name="Bonnet E."/>
            <person name="Bothwell J.H."/>
            <person name="Bowler C."/>
            <person name="Boyen C."/>
            <person name="Brownlee C."/>
            <person name="Carrano C.J."/>
            <person name="Charrier B."/>
            <person name="Cho G.Y."/>
            <person name="Coelho S.M."/>
            <person name="Collen J."/>
            <person name="Corre E."/>
            <person name="Da Silva C."/>
            <person name="Delage L."/>
            <person name="Delaroque N."/>
            <person name="Dittami S.M."/>
            <person name="Doulbeau S."/>
            <person name="Elias M."/>
            <person name="Farnham G."/>
            <person name="Gachon C.M."/>
            <person name="Gschloessl B."/>
            <person name="Heesch S."/>
            <person name="Jabbari K."/>
            <person name="Jubin C."/>
            <person name="Kawai H."/>
            <person name="Kimura K."/>
            <person name="Kloareg B."/>
            <person name="Kupper F.C."/>
            <person name="Lang D."/>
            <person name="Le Bail A."/>
            <person name="Leblanc C."/>
            <person name="Lerouge P."/>
            <person name="Lohr M."/>
            <person name="Lopez P.J."/>
            <person name="Martens C."/>
            <person name="Maumus F."/>
            <person name="Michel G."/>
            <person name="Miranda-Saavedra D."/>
            <person name="Morales J."/>
            <person name="Moreau H."/>
            <person name="Motomura T."/>
            <person name="Nagasato C."/>
            <person name="Napoli C.A."/>
            <person name="Nelson D.R."/>
            <person name="Nyvall-Collen P."/>
            <person name="Peters A.F."/>
            <person name="Pommier C."/>
            <person name="Potin P."/>
            <person name="Poulain J."/>
            <person name="Quesneville H."/>
            <person name="Read B."/>
            <person name="Rensing S.A."/>
            <person name="Ritter A."/>
            <person name="Rousvoal S."/>
            <person name="Samanta M."/>
            <person name="Samson G."/>
            <person name="Schroeder D.C."/>
            <person name="Segurens B."/>
            <person name="Strittmatter M."/>
            <person name="Tonon T."/>
            <person name="Tregear J.W."/>
            <person name="Valentin K."/>
            <person name="von Dassow P."/>
            <person name="Yamagishi T."/>
            <person name="Van de Peer Y."/>
            <person name="Wincker P."/>
        </authorList>
    </citation>
    <scope>NUCLEOTIDE SEQUENCE [LARGE SCALE GENOMIC DNA]</scope>
    <source>
        <strain evidence="3">Ec32 / CCAP1310/4</strain>
    </source>
</reference>
<proteinExistence type="predicted"/>
<keyword evidence="3" id="KW-1185">Reference proteome</keyword>
<dbReference type="AlphaFoldDB" id="D7G4Y5"/>
<dbReference type="Proteomes" id="UP000002630">
    <property type="component" value="Unassembled WGS sequence"/>
</dbReference>